<evidence type="ECO:0008006" key="4">
    <source>
        <dbReference type="Google" id="ProtNLM"/>
    </source>
</evidence>
<gene>
    <name evidence="2" type="ORF">GC096_17175</name>
</gene>
<dbReference type="InterPro" id="IPR010905">
    <property type="entry name" value="Glyco_hydro_88"/>
</dbReference>
<dbReference type="Pfam" id="PF07470">
    <property type="entry name" value="Glyco_hydro_88"/>
    <property type="match status" value="1"/>
</dbReference>
<evidence type="ECO:0000256" key="1">
    <source>
        <dbReference type="ARBA" id="ARBA00022801"/>
    </source>
</evidence>
<dbReference type="EMBL" id="WHNY01000057">
    <property type="protein sequence ID" value="NOU65770.1"/>
    <property type="molecule type" value="Genomic_DNA"/>
</dbReference>
<comment type="caution">
    <text evidence="2">The sequence shown here is derived from an EMBL/GenBank/DDBJ whole genome shotgun (WGS) entry which is preliminary data.</text>
</comment>
<name>A0ABX1XBE5_9BACL</name>
<dbReference type="InterPro" id="IPR008928">
    <property type="entry name" value="6-hairpin_glycosidase_sf"/>
</dbReference>
<reference evidence="2 3" key="1">
    <citation type="submission" date="2019-10" db="EMBL/GenBank/DDBJ databases">
        <title>Description of Paenibacillus humi sp. nov.</title>
        <authorList>
            <person name="Carlier A."/>
            <person name="Qi S."/>
        </authorList>
    </citation>
    <scope>NUCLEOTIDE SEQUENCE [LARGE SCALE GENOMIC DNA]</scope>
    <source>
        <strain evidence="2 3">LMG 31461</strain>
    </source>
</reference>
<evidence type="ECO:0000313" key="3">
    <source>
        <dbReference type="Proteomes" id="UP000653578"/>
    </source>
</evidence>
<dbReference type="PANTHER" id="PTHR33886">
    <property type="entry name" value="UNSATURATED RHAMNOGALACTURONAN HYDROLASE (EUROFUNG)"/>
    <property type="match status" value="1"/>
</dbReference>
<dbReference type="Gene3D" id="1.50.10.10">
    <property type="match status" value="1"/>
</dbReference>
<dbReference type="SUPFAM" id="SSF48208">
    <property type="entry name" value="Six-hairpin glycosidases"/>
    <property type="match status" value="1"/>
</dbReference>
<proteinExistence type="predicted"/>
<dbReference type="InterPro" id="IPR012341">
    <property type="entry name" value="6hp_glycosidase-like_sf"/>
</dbReference>
<dbReference type="Proteomes" id="UP000653578">
    <property type="component" value="Unassembled WGS sequence"/>
</dbReference>
<dbReference type="PANTHER" id="PTHR33886:SF8">
    <property type="entry name" value="UNSATURATED RHAMNOGALACTURONAN HYDROLASE (EUROFUNG)"/>
    <property type="match status" value="1"/>
</dbReference>
<keyword evidence="1" id="KW-0378">Hydrolase</keyword>
<evidence type="ECO:0000313" key="2">
    <source>
        <dbReference type="EMBL" id="NOU65770.1"/>
    </source>
</evidence>
<dbReference type="RefSeq" id="WP_171631873.1">
    <property type="nucleotide sequence ID" value="NZ_WHNY01000057.1"/>
</dbReference>
<protein>
    <recommendedName>
        <fullName evidence="4">Glycosyl hydrolase, family 88</fullName>
    </recommendedName>
</protein>
<accession>A0ABX1XBE5</accession>
<organism evidence="2 3">
    <name type="scientific">Paenibacillus plantarum</name>
    <dbReference type="NCBI Taxonomy" id="2654975"/>
    <lineage>
        <taxon>Bacteria</taxon>
        <taxon>Bacillati</taxon>
        <taxon>Bacillota</taxon>
        <taxon>Bacilli</taxon>
        <taxon>Bacillales</taxon>
        <taxon>Paenibacillaceae</taxon>
        <taxon>Paenibacillus</taxon>
    </lineage>
</organism>
<dbReference type="InterPro" id="IPR052043">
    <property type="entry name" value="PolySaccharide_Degr_Enz"/>
</dbReference>
<sequence length="733" mass="83363">MSSYFAPEESIFFKLGHKPEQTIATIANRYIGSNPSNGFTFRSFHQESFKQEEDGRYDINLQAKFPESPLGSYGYAFAGIYCEADCEIELSLSCYGPVRIYLHNSLLYKSTMDDDVNIRRRKTIQASLRKGWNPFFIKLLKTASGFGCQFGSANGKWFPLHFLAPFTGRSGMGGWIYSTPVSIDVFAEEGSLPSFDTDEATIQTLEQLSWLPVVPSTTLTEHGVHELNTLFQGESGNVAYAWSSFQVSNLGETLHNFHVASASKLRVWVDNTLAAEIDSSSTSFQLSLPNGRHDLLVECMRDLNSWRFDVEISHAGKVVPFLIPAHVHGTATRWLYLGPFSERLPTPERIRTLHQLFTTPAGALSSHASSQYWRTGDKDIFVRPYLENELHAKWNYPLGVTLYGLLQAGRALNRYDIVSYVVDHIQTCTDLYTYSLWDKERYGSPAINHQLVELNMLDDCGSFGSAMLEVNREADHATMRDIAHIVAAYIQHGQERKSDGAFYRQRTGEYQENTLWADDLYMSTPFLCRYYQLTGDLTYISDAAKQFLLFKKYLFIPEHNIMAHVYDFKYETSTYIPWGRGNGWVLFSLSELLAVLPESHELRDELIDFFRTLAAGYAKLQGTNGLWHQVLTDRTSYEETSCTAMFTYAFCRGIRYGWLDQPAPYKEAVQRAWEGLTKLAIDQSGNVYGVCRGSGYSFTPLYYKDELNWILNDTHGIGIILLCGIEYMKLQGN</sequence>
<keyword evidence="3" id="KW-1185">Reference proteome</keyword>